<proteinExistence type="predicted"/>
<dbReference type="EMBL" id="CP122566">
    <property type="protein sequence ID" value="WGH92189.1"/>
    <property type="molecule type" value="Genomic_DNA"/>
</dbReference>
<accession>A0AAJ6DBA8</accession>
<organism evidence="1 2">
    <name type="scientific">Auritidibacter ignavus</name>
    <dbReference type="NCBI Taxonomy" id="678932"/>
    <lineage>
        <taxon>Bacteria</taxon>
        <taxon>Bacillati</taxon>
        <taxon>Actinomycetota</taxon>
        <taxon>Actinomycetes</taxon>
        <taxon>Micrococcales</taxon>
        <taxon>Micrococcaceae</taxon>
        <taxon>Auritidibacter</taxon>
    </lineage>
</organism>
<name>A0AAJ6DBA8_9MICC</name>
<gene>
    <name evidence="1" type="ORF">QDX21_07570</name>
</gene>
<evidence type="ECO:0000313" key="1">
    <source>
        <dbReference type="EMBL" id="WGH92189.1"/>
    </source>
</evidence>
<reference evidence="1 2" key="1">
    <citation type="submission" date="2023-03" db="EMBL/GenBank/DDBJ databases">
        <title>Complete genome sequences of several Auritidibacter ignavus strains isolated from ear infections.</title>
        <authorList>
            <person name="Baehr T."/>
            <person name="Baumhoegger A.M."/>
        </authorList>
    </citation>
    <scope>NUCLEOTIDE SEQUENCE [LARGE SCALE GENOMIC DNA]</scope>
    <source>
        <strain evidence="1 2">BABAE-6</strain>
    </source>
</reference>
<dbReference type="RefSeq" id="WP_279674412.1">
    <property type="nucleotide sequence ID" value="NZ_CP122566.1"/>
</dbReference>
<dbReference type="AlphaFoldDB" id="A0AAJ6DBA8"/>
<evidence type="ECO:0000313" key="2">
    <source>
        <dbReference type="Proteomes" id="UP001224674"/>
    </source>
</evidence>
<dbReference type="Proteomes" id="UP001224674">
    <property type="component" value="Chromosome"/>
</dbReference>
<keyword evidence="2" id="KW-1185">Reference proteome</keyword>
<sequence length="302" mass="34664">MHTATSPGTLTVVDAEDYRARSAAHSQRITELTRELFELRAAGIKHPIFDFMFSYYSFTAGALKRWHPGPHAVLLPDHTGQAPDHADYPHYRYDSDCGGYRVDTDSFRAKRQTAINVTVNLLAGTLPRRAQLSCFGLHEWAMAYRSDRHGIRHAQLPLRLGASGTDEVVESHKITCTHFDAYRFYAPEAKPLNQFRPTRKRAPELEQPGCLHANMDLYRHSYKMVPLVDSDLMAETFELAWQIRVMDMRASPYDLSDWGLDPIRIETRDGKAEYTRLQKEFSERAQVLRARLLEVLTPWSTL</sequence>
<protein>
    <submittedName>
        <fullName evidence="1">3-methyladenine DNA glycosylase</fullName>
    </submittedName>
</protein>